<evidence type="ECO:0000313" key="3">
    <source>
        <dbReference type="Proteomes" id="UP000322530"/>
    </source>
</evidence>
<dbReference type="EMBL" id="BIXY01000129">
    <property type="protein sequence ID" value="GCF11637.1"/>
    <property type="molecule type" value="Genomic_DNA"/>
</dbReference>
<keyword evidence="3" id="KW-1185">Reference proteome</keyword>
<reference evidence="2 3" key="1">
    <citation type="submission" date="2019-01" db="EMBL/GenBank/DDBJ databases">
        <title>Draft genome sequence of Dictyobacter sp. Uno17.</title>
        <authorList>
            <person name="Wang C.M."/>
            <person name="Zheng Y."/>
            <person name="Sakai Y."/>
            <person name="Abe K."/>
            <person name="Yokota A."/>
            <person name="Yabe S."/>
        </authorList>
    </citation>
    <scope>NUCLEOTIDE SEQUENCE [LARGE SCALE GENOMIC DNA]</scope>
    <source>
        <strain evidence="2 3">Uno17</strain>
    </source>
</reference>
<feature type="region of interest" description="Disordered" evidence="1">
    <location>
        <begin position="1"/>
        <end position="58"/>
    </location>
</feature>
<gene>
    <name evidence="2" type="ORF">KDI_52010</name>
</gene>
<name>A0A5A5TJM9_9CHLR</name>
<comment type="caution">
    <text evidence="2">The sequence shown here is derived from an EMBL/GenBank/DDBJ whole genome shotgun (WGS) entry which is preliminary data.</text>
</comment>
<protein>
    <submittedName>
        <fullName evidence="2">Uncharacterized protein</fullName>
    </submittedName>
</protein>
<proteinExistence type="predicted"/>
<evidence type="ECO:0000256" key="1">
    <source>
        <dbReference type="SAM" id="MobiDB-lite"/>
    </source>
</evidence>
<dbReference type="Proteomes" id="UP000322530">
    <property type="component" value="Unassembled WGS sequence"/>
</dbReference>
<dbReference type="RefSeq" id="WP_149404458.1">
    <property type="nucleotide sequence ID" value="NZ_BIXY01000129.1"/>
</dbReference>
<sequence>MPIRPEGRIEPSESPAPDNYAILSDSESSESSESMRTLSDSGRMEEESGVLQNLYNRPQYEQPLDFTKREVRPFKGERESQLNQWPIQLRAHLQTRRELQQIQQREDIQVRDYLQPMRAERLADPNSAGGPVPELHIDEPTYYQMFKAAFNPEAMKNEHDALVGFKYWSDLFNQEVAKAKKTEITAGSKIEEFSKQYNDLFQRTDSDALGEIASLHDEIDFFRSKLSALPETIKYNITSMEANRERYKGDQVASMNSIIEKAQEELGTLPDFGQHINALTSLRNKVRDFLSPSSSPTRDVW</sequence>
<feature type="compositionally biased region" description="Basic and acidic residues" evidence="1">
    <location>
        <begin position="1"/>
        <end position="11"/>
    </location>
</feature>
<dbReference type="AlphaFoldDB" id="A0A5A5TJM9"/>
<accession>A0A5A5TJM9</accession>
<feature type="compositionally biased region" description="Low complexity" evidence="1">
    <location>
        <begin position="24"/>
        <end position="34"/>
    </location>
</feature>
<organism evidence="2 3">
    <name type="scientific">Dictyobacter arantiisoli</name>
    <dbReference type="NCBI Taxonomy" id="2014874"/>
    <lineage>
        <taxon>Bacteria</taxon>
        <taxon>Bacillati</taxon>
        <taxon>Chloroflexota</taxon>
        <taxon>Ktedonobacteria</taxon>
        <taxon>Ktedonobacterales</taxon>
        <taxon>Dictyobacteraceae</taxon>
        <taxon>Dictyobacter</taxon>
    </lineage>
</organism>
<evidence type="ECO:0000313" key="2">
    <source>
        <dbReference type="EMBL" id="GCF11637.1"/>
    </source>
</evidence>